<name>A0ABW5L016_9SPHI</name>
<keyword evidence="8" id="KW-1185">Reference proteome</keyword>
<evidence type="ECO:0000256" key="4">
    <source>
        <dbReference type="ARBA" id="ARBA00023163"/>
    </source>
</evidence>
<protein>
    <submittedName>
        <fullName evidence="7">RNA polymerase sigma-70 factor</fullName>
    </submittedName>
</protein>
<dbReference type="InterPro" id="IPR014284">
    <property type="entry name" value="RNA_pol_sigma-70_dom"/>
</dbReference>
<evidence type="ECO:0000313" key="7">
    <source>
        <dbReference type="EMBL" id="MFD2554516.1"/>
    </source>
</evidence>
<keyword evidence="4" id="KW-0804">Transcription</keyword>
<feature type="domain" description="RNA polymerase sigma factor 70 region 4 type 2" evidence="6">
    <location>
        <begin position="130"/>
        <end position="180"/>
    </location>
</feature>
<reference evidence="8" key="1">
    <citation type="journal article" date="2019" name="Int. J. Syst. Evol. Microbiol.">
        <title>The Global Catalogue of Microorganisms (GCM) 10K type strain sequencing project: providing services to taxonomists for standard genome sequencing and annotation.</title>
        <authorList>
            <consortium name="The Broad Institute Genomics Platform"/>
            <consortium name="The Broad Institute Genome Sequencing Center for Infectious Disease"/>
            <person name="Wu L."/>
            <person name="Ma J."/>
        </authorList>
    </citation>
    <scope>NUCLEOTIDE SEQUENCE [LARGE SCALE GENOMIC DNA]</scope>
    <source>
        <strain evidence="8">KCTC 52298</strain>
    </source>
</reference>
<dbReference type="Proteomes" id="UP001597440">
    <property type="component" value="Unassembled WGS sequence"/>
</dbReference>
<dbReference type="Pfam" id="PF04542">
    <property type="entry name" value="Sigma70_r2"/>
    <property type="match status" value="1"/>
</dbReference>
<dbReference type="EMBL" id="JBHULD010000014">
    <property type="protein sequence ID" value="MFD2554516.1"/>
    <property type="molecule type" value="Genomic_DNA"/>
</dbReference>
<dbReference type="InterPro" id="IPR039425">
    <property type="entry name" value="RNA_pol_sigma-70-like"/>
</dbReference>
<dbReference type="InterPro" id="IPR013249">
    <property type="entry name" value="RNA_pol_sigma70_r4_t2"/>
</dbReference>
<comment type="caution">
    <text evidence="7">The sequence shown here is derived from an EMBL/GenBank/DDBJ whole genome shotgun (WGS) entry which is preliminary data.</text>
</comment>
<evidence type="ECO:0000313" key="8">
    <source>
        <dbReference type="Proteomes" id="UP001597440"/>
    </source>
</evidence>
<evidence type="ECO:0000259" key="6">
    <source>
        <dbReference type="Pfam" id="PF08281"/>
    </source>
</evidence>
<dbReference type="Gene3D" id="1.10.10.10">
    <property type="entry name" value="Winged helix-like DNA-binding domain superfamily/Winged helix DNA-binding domain"/>
    <property type="match status" value="1"/>
</dbReference>
<dbReference type="SUPFAM" id="SSF88946">
    <property type="entry name" value="Sigma2 domain of RNA polymerase sigma factors"/>
    <property type="match status" value="1"/>
</dbReference>
<dbReference type="PANTHER" id="PTHR43133:SF46">
    <property type="entry name" value="RNA POLYMERASE SIGMA-70 FACTOR ECF SUBFAMILY"/>
    <property type="match status" value="1"/>
</dbReference>
<proteinExistence type="inferred from homology"/>
<evidence type="ECO:0000256" key="3">
    <source>
        <dbReference type="ARBA" id="ARBA00023082"/>
    </source>
</evidence>
<dbReference type="RefSeq" id="WP_210352925.1">
    <property type="nucleotide sequence ID" value="NZ_JAEQMU010000001.1"/>
</dbReference>
<dbReference type="InterPro" id="IPR013324">
    <property type="entry name" value="RNA_pol_sigma_r3/r4-like"/>
</dbReference>
<dbReference type="InterPro" id="IPR036388">
    <property type="entry name" value="WH-like_DNA-bd_sf"/>
</dbReference>
<keyword evidence="3" id="KW-0731">Sigma factor</keyword>
<dbReference type="InterPro" id="IPR007627">
    <property type="entry name" value="RNA_pol_sigma70_r2"/>
</dbReference>
<organism evidence="7 8">
    <name type="scientific">Sphingobacterium tabacisoli</name>
    <dbReference type="NCBI Taxonomy" id="2044855"/>
    <lineage>
        <taxon>Bacteria</taxon>
        <taxon>Pseudomonadati</taxon>
        <taxon>Bacteroidota</taxon>
        <taxon>Sphingobacteriia</taxon>
        <taxon>Sphingobacteriales</taxon>
        <taxon>Sphingobacteriaceae</taxon>
        <taxon>Sphingobacterium</taxon>
    </lineage>
</organism>
<comment type="similarity">
    <text evidence="1">Belongs to the sigma-70 factor family. ECF subfamily.</text>
</comment>
<dbReference type="NCBIfam" id="TIGR02985">
    <property type="entry name" value="Sig70_bacteroi1"/>
    <property type="match status" value="1"/>
</dbReference>
<evidence type="ECO:0000256" key="1">
    <source>
        <dbReference type="ARBA" id="ARBA00010641"/>
    </source>
</evidence>
<dbReference type="SUPFAM" id="SSF88659">
    <property type="entry name" value="Sigma3 and sigma4 domains of RNA polymerase sigma factors"/>
    <property type="match status" value="1"/>
</dbReference>
<evidence type="ECO:0000259" key="5">
    <source>
        <dbReference type="Pfam" id="PF04542"/>
    </source>
</evidence>
<dbReference type="InterPro" id="IPR014327">
    <property type="entry name" value="RNA_pol_sigma70_bacteroid"/>
</dbReference>
<sequence>MKPSDKDPTSDFTDKELILKVRTGDLSAFEVLYQRYSIQMYRQAFAIFQDEDEAKDVTQELFMNFWNRIKDIQLDSDSIFAYLFTANKNIVFKKLEKAKLKEKHQDYLYQSFQELDYATLDQLNYSELKEKLDQAIAGLPSKMKMIFQLSREEHLTHKEIAERLHISDKTVKKQINNAIKILKKDLHIDSTMLVVLLLILI</sequence>
<dbReference type="Gene3D" id="1.10.1740.10">
    <property type="match status" value="1"/>
</dbReference>
<feature type="domain" description="RNA polymerase sigma-70 region 2" evidence="5">
    <location>
        <begin position="32"/>
        <end position="96"/>
    </location>
</feature>
<accession>A0ABW5L016</accession>
<dbReference type="InterPro" id="IPR013325">
    <property type="entry name" value="RNA_pol_sigma_r2"/>
</dbReference>
<evidence type="ECO:0000256" key="2">
    <source>
        <dbReference type="ARBA" id="ARBA00023015"/>
    </source>
</evidence>
<dbReference type="Pfam" id="PF08281">
    <property type="entry name" value="Sigma70_r4_2"/>
    <property type="match status" value="1"/>
</dbReference>
<gene>
    <name evidence="7" type="ORF">ACFSQW_08950</name>
</gene>
<keyword evidence="2" id="KW-0805">Transcription regulation</keyword>
<dbReference type="PANTHER" id="PTHR43133">
    <property type="entry name" value="RNA POLYMERASE ECF-TYPE SIGMA FACTO"/>
    <property type="match status" value="1"/>
</dbReference>
<dbReference type="CDD" id="cd06171">
    <property type="entry name" value="Sigma70_r4"/>
    <property type="match status" value="1"/>
</dbReference>
<dbReference type="NCBIfam" id="TIGR02937">
    <property type="entry name" value="sigma70-ECF"/>
    <property type="match status" value="1"/>
</dbReference>